<dbReference type="CDD" id="cd07061">
    <property type="entry name" value="HP_HAP_like"/>
    <property type="match status" value="1"/>
</dbReference>
<evidence type="ECO:0000313" key="9">
    <source>
        <dbReference type="EMBL" id="KAJ3664728.1"/>
    </source>
</evidence>
<dbReference type="InterPro" id="IPR050645">
    <property type="entry name" value="Histidine_acid_phosphatase"/>
</dbReference>
<comment type="similarity">
    <text evidence="2">Belongs to the histidine acid phosphatase family.</text>
</comment>
<evidence type="ECO:0000256" key="4">
    <source>
        <dbReference type="ARBA" id="ARBA00022729"/>
    </source>
</evidence>
<dbReference type="EMBL" id="JALNTZ010000001">
    <property type="protein sequence ID" value="KAJ3664728.1"/>
    <property type="molecule type" value="Genomic_DNA"/>
</dbReference>
<evidence type="ECO:0000256" key="5">
    <source>
        <dbReference type="ARBA" id="ARBA00022801"/>
    </source>
</evidence>
<dbReference type="Proteomes" id="UP001168821">
    <property type="component" value="Unassembled WGS sequence"/>
</dbReference>
<dbReference type="AlphaFoldDB" id="A0AA38IZP9"/>
<evidence type="ECO:0000256" key="1">
    <source>
        <dbReference type="ARBA" id="ARBA00000032"/>
    </source>
</evidence>
<dbReference type="PANTHER" id="PTHR11567:SF211">
    <property type="entry name" value="PROSTATIC ACID PHOSPHATASE"/>
    <property type="match status" value="1"/>
</dbReference>
<proteinExistence type="inferred from homology"/>
<gene>
    <name evidence="9" type="ORF">Zmor_000274</name>
</gene>
<dbReference type="InterPro" id="IPR029033">
    <property type="entry name" value="His_PPase_superfam"/>
</dbReference>
<keyword evidence="10" id="KW-1185">Reference proteome</keyword>
<dbReference type="GO" id="GO:0003993">
    <property type="term" value="F:acid phosphatase activity"/>
    <property type="evidence" value="ECO:0007669"/>
    <property type="project" value="UniProtKB-EC"/>
</dbReference>
<evidence type="ECO:0000256" key="8">
    <source>
        <dbReference type="SAM" id="SignalP"/>
    </source>
</evidence>
<evidence type="ECO:0000256" key="7">
    <source>
        <dbReference type="ARBA" id="ARBA00023180"/>
    </source>
</evidence>
<dbReference type="Pfam" id="PF00328">
    <property type="entry name" value="His_Phos_2"/>
    <property type="match status" value="1"/>
</dbReference>
<dbReference type="PANTHER" id="PTHR11567">
    <property type="entry name" value="ACID PHOSPHATASE-RELATED"/>
    <property type="match status" value="1"/>
</dbReference>
<dbReference type="EC" id="3.1.3.2" evidence="3"/>
<comment type="caution">
    <text evidence="9">The sequence shown here is derived from an EMBL/GenBank/DDBJ whole genome shotgun (WGS) entry which is preliminary data.</text>
</comment>
<name>A0AA38IZP9_9CUCU</name>
<organism evidence="9 10">
    <name type="scientific">Zophobas morio</name>
    <dbReference type="NCBI Taxonomy" id="2755281"/>
    <lineage>
        <taxon>Eukaryota</taxon>
        <taxon>Metazoa</taxon>
        <taxon>Ecdysozoa</taxon>
        <taxon>Arthropoda</taxon>
        <taxon>Hexapoda</taxon>
        <taxon>Insecta</taxon>
        <taxon>Pterygota</taxon>
        <taxon>Neoptera</taxon>
        <taxon>Endopterygota</taxon>
        <taxon>Coleoptera</taxon>
        <taxon>Polyphaga</taxon>
        <taxon>Cucujiformia</taxon>
        <taxon>Tenebrionidae</taxon>
        <taxon>Zophobas</taxon>
    </lineage>
</organism>
<dbReference type="PROSITE" id="PS00616">
    <property type="entry name" value="HIS_ACID_PHOSPHAT_1"/>
    <property type="match status" value="1"/>
</dbReference>
<evidence type="ECO:0000256" key="3">
    <source>
        <dbReference type="ARBA" id="ARBA00012646"/>
    </source>
</evidence>
<protein>
    <recommendedName>
        <fullName evidence="3">acid phosphatase</fullName>
        <ecNumber evidence="3">3.1.3.2</ecNumber>
    </recommendedName>
</protein>
<sequence length="364" mass="42815">MTKISIFLFALATTLPKLVSSDENTTLELVHVIFRHGNRAPQKNLLYPKDPHINASYHPADFGEHTNIGKLKQYRLGEALRQRYKTFLGPYSLETVDARSTDYARTKVSLQLVLASLFPPENEFVWNENLKWQPVAFNYWPIKNDHVLGQPYRNCPRYRKLYLDFLNSTQGRKMYENYTETMKYLEEHTGLNITSKAALELYLILDMERENGLQLPNWTKSVFPSVMLGLVHLEYQAKVATDEMKRLSSGFLLKKIIKDTRLKIRNVLPQKRKMFLYSAHEYNLTYLMQLLGIYYPHIPPFSSYILIEIHNFGGIRKVRVFYQDYSGEKPMELKLPNCERFCNFDKFAKLYKMYLPKSSKECDL</sequence>
<comment type="catalytic activity">
    <reaction evidence="1">
        <text>a phosphate monoester + H2O = an alcohol + phosphate</text>
        <dbReference type="Rhea" id="RHEA:15017"/>
        <dbReference type="ChEBI" id="CHEBI:15377"/>
        <dbReference type="ChEBI" id="CHEBI:30879"/>
        <dbReference type="ChEBI" id="CHEBI:43474"/>
        <dbReference type="ChEBI" id="CHEBI:67140"/>
        <dbReference type="EC" id="3.1.3.2"/>
    </reaction>
</comment>
<keyword evidence="6" id="KW-1015">Disulfide bond</keyword>
<evidence type="ECO:0000256" key="2">
    <source>
        <dbReference type="ARBA" id="ARBA00005375"/>
    </source>
</evidence>
<dbReference type="InterPro" id="IPR000560">
    <property type="entry name" value="His_Pase_clade-2"/>
</dbReference>
<evidence type="ECO:0000256" key="6">
    <source>
        <dbReference type="ARBA" id="ARBA00023157"/>
    </source>
</evidence>
<feature type="signal peptide" evidence="8">
    <location>
        <begin position="1"/>
        <end position="21"/>
    </location>
</feature>
<dbReference type="SUPFAM" id="SSF53254">
    <property type="entry name" value="Phosphoglycerate mutase-like"/>
    <property type="match status" value="1"/>
</dbReference>
<evidence type="ECO:0000313" key="10">
    <source>
        <dbReference type="Proteomes" id="UP001168821"/>
    </source>
</evidence>
<keyword evidence="7" id="KW-0325">Glycoprotein</keyword>
<feature type="chain" id="PRO_5041328855" description="acid phosphatase" evidence="8">
    <location>
        <begin position="22"/>
        <end position="364"/>
    </location>
</feature>
<reference evidence="9" key="1">
    <citation type="journal article" date="2023" name="G3 (Bethesda)">
        <title>Whole genome assemblies of Zophobas morio and Tenebrio molitor.</title>
        <authorList>
            <person name="Kaur S."/>
            <person name="Stinson S.A."/>
            <person name="diCenzo G.C."/>
        </authorList>
    </citation>
    <scope>NUCLEOTIDE SEQUENCE</scope>
    <source>
        <strain evidence="9">QUZm001</strain>
    </source>
</reference>
<accession>A0AA38IZP9</accession>
<keyword evidence="5" id="KW-0378">Hydrolase</keyword>
<keyword evidence="4 8" id="KW-0732">Signal</keyword>
<dbReference type="InterPro" id="IPR033379">
    <property type="entry name" value="Acid_Pase_AS"/>
</dbReference>
<dbReference type="Gene3D" id="3.40.50.1240">
    <property type="entry name" value="Phosphoglycerate mutase-like"/>
    <property type="match status" value="1"/>
</dbReference>